<dbReference type="VEuPathDB" id="MicrosporidiaDB:SLOPH_387"/>
<keyword evidence="9" id="KW-1185">Reference proteome</keyword>
<dbReference type="InterPro" id="IPR000679">
    <property type="entry name" value="Znf_GATA"/>
</dbReference>
<dbReference type="PANTHER" id="PTHR10071:SF281">
    <property type="entry name" value="BOX A-BINDING FACTOR-RELATED"/>
    <property type="match status" value="1"/>
</dbReference>
<dbReference type="Gene3D" id="3.30.50.10">
    <property type="entry name" value="Erythroid Transcription Factor GATA-1, subunit A"/>
    <property type="match status" value="1"/>
</dbReference>
<dbReference type="Proteomes" id="UP000014978">
    <property type="component" value="Unassembled WGS sequence"/>
</dbReference>
<comment type="subcellular location">
    <subcellularLocation>
        <location evidence="1">Nucleus</location>
    </subcellularLocation>
</comment>
<dbReference type="PRINTS" id="PR00619">
    <property type="entry name" value="GATAZNFINGER"/>
</dbReference>
<keyword evidence="2" id="KW-0479">Metal-binding</keyword>
<dbReference type="Pfam" id="PF00320">
    <property type="entry name" value="GATA"/>
    <property type="match status" value="1"/>
</dbReference>
<proteinExistence type="predicted"/>
<keyword evidence="5" id="KW-0539">Nucleus</keyword>
<dbReference type="CDD" id="cd00202">
    <property type="entry name" value="ZnF_GATA"/>
    <property type="match status" value="1"/>
</dbReference>
<organism evidence="8 9">
    <name type="scientific">Spraguea lophii (strain 42_110)</name>
    <name type="common">Microsporidian parasite</name>
    <dbReference type="NCBI Taxonomy" id="1358809"/>
    <lineage>
        <taxon>Eukaryota</taxon>
        <taxon>Fungi</taxon>
        <taxon>Fungi incertae sedis</taxon>
        <taxon>Microsporidia</taxon>
        <taxon>Spragueidae</taxon>
        <taxon>Spraguea</taxon>
    </lineage>
</organism>
<dbReference type="PROSITE" id="PS50114">
    <property type="entry name" value="GATA_ZN_FINGER_2"/>
    <property type="match status" value="1"/>
</dbReference>
<evidence type="ECO:0000256" key="6">
    <source>
        <dbReference type="PROSITE-ProRule" id="PRU00094"/>
    </source>
</evidence>
<name>S7XL89_SPRLO</name>
<dbReference type="AlphaFoldDB" id="S7XL89"/>
<dbReference type="OrthoDB" id="515401at2759"/>
<evidence type="ECO:0000256" key="5">
    <source>
        <dbReference type="ARBA" id="ARBA00023242"/>
    </source>
</evidence>
<evidence type="ECO:0000256" key="4">
    <source>
        <dbReference type="ARBA" id="ARBA00022833"/>
    </source>
</evidence>
<evidence type="ECO:0000256" key="1">
    <source>
        <dbReference type="ARBA" id="ARBA00004123"/>
    </source>
</evidence>
<dbReference type="STRING" id="1358809.S7XL89"/>
<evidence type="ECO:0000313" key="8">
    <source>
        <dbReference type="EMBL" id="EPR79829.1"/>
    </source>
</evidence>
<dbReference type="InterPro" id="IPR039355">
    <property type="entry name" value="Transcription_factor_GATA"/>
</dbReference>
<feature type="domain" description="GATA-type" evidence="7">
    <location>
        <begin position="15"/>
        <end position="68"/>
    </location>
</feature>
<sequence length="396" mass="47610">MFVYVNIIPTGMNGSYKQIECSNCFTTSTPLWRRNEQGEHICNACGLYYKIHKSRRPISLKIEGFRHRIRVKKFNENKMFEDKVWQIIPEKMDYYPKKKRLYNAGILEYIYDGSDFHNFKAKNHGKDQNDCFYVKKTKDLIADCNLQSQINSKNFEYSHKKENKEFSIKFYPKNSKFHKYDTMNEIHLKKDLDTNKIESCDGDEQQDQYNTYENIFFEKENDHHVKIKNNKDEIPNIILPITNYSDKKSVNTLENDSTKFFVQLEDFNLKDDMNDKDVNINKKNDAKLMKEFLSEEELMSSKTLHPGILHLEKYKQNIIRSREYNHRENKAVQNSLYRFEEKDSNIHFLEKRFSKRSNEEEDSRFKYKNFNNKKSETIEDEDERMAVIALLSFRKE</sequence>
<dbReference type="GO" id="GO:0000981">
    <property type="term" value="F:DNA-binding transcription factor activity, RNA polymerase II-specific"/>
    <property type="evidence" value="ECO:0007669"/>
    <property type="project" value="TreeGrafter"/>
</dbReference>
<keyword evidence="4" id="KW-0862">Zinc</keyword>
<comment type="caution">
    <text evidence="8">The sequence shown here is derived from an EMBL/GenBank/DDBJ whole genome shotgun (WGS) entry which is preliminary data.</text>
</comment>
<dbReference type="PANTHER" id="PTHR10071">
    <property type="entry name" value="TRANSCRIPTION FACTOR GATA FAMILY MEMBER"/>
    <property type="match status" value="1"/>
</dbReference>
<dbReference type="GO" id="GO:0005634">
    <property type="term" value="C:nucleus"/>
    <property type="evidence" value="ECO:0007669"/>
    <property type="project" value="UniProtKB-SubCell"/>
</dbReference>
<dbReference type="HOGENOM" id="CLU_696709_0_0_1"/>
<evidence type="ECO:0000259" key="7">
    <source>
        <dbReference type="PROSITE" id="PS50114"/>
    </source>
</evidence>
<protein>
    <submittedName>
        <fullName evidence="8">GATA-binding transcription factor</fullName>
    </submittedName>
</protein>
<dbReference type="GO" id="GO:0000122">
    <property type="term" value="P:negative regulation of transcription by RNA polymerase II"/>
    <property type="evidence" value="ECO:0007669"/>
    <property type="project" value="TreeGrafter"/>
</dbReference>
<dbReference type="GO" id="GO:0000978">
    <property type="term" value="F:RNA polymerase II cis-regulatory region sequence-specific DNA binding"/>
    <property type="evidence" value="ECO:0007669"/>
    <property type="project" value="TreeGrafter"/>
</dbReference>
<dbReference type="InterPro" id="IPR013088">
    <property type="entry name" value="Znf_NHR/GATA"/>
</dbReference>
<gene>
    <name evidence="8" type="ORF">SLOPH_387</name>
</gene>
<dbReference type="SMART" id="SM00401">
    <property type="entry name" value="ZnF_GATA"/>
    <property type="match status" value="1"/>
</dbReference>
<reference evidence="9" key="1">
    <citation type="journal article" date="2013" name="PLoS Genet.">
        <title>The genome of Spraguea lophii and the basis of host-microsporidian interactions.</title>
        <authorList>
            <person name="Campbell S.E."/>
            <person name="Williams T.A."/>
            <person name="Yousuf A."/>
            <person name="Soanes D.M."/>
            <person name="Paszkiewicz K.H."/>
            <person name="Williams B.A.P."/>
        </authorList>
    </citation>
    <scope>NUCLEOTIDE SEQUENCE [LARGE SCALE GENOMIC DNA]</scope>
    <source>
        <strain evidence="9">42_110</strain>
    </source>
</reference>
<dbReference type="PROSITE" id="PS00344">
    <property type="entry name" value="GATA_ZN_FINGER_1"/>
    <property type="match status" value="1"/>
</dbReference>
<evidence type="ECO:0000256" key="3">
    <source>
        <dbReference type="ARBA" id="ARBA00022771"/>
    </source>
</evidence>
<evidence type="ECO:0000256" key="2">
    <source>
        <dbReference type="ARBA" id="ARBA00022723"/>
    </source>
</evidence>
<evidence type="ECO:0000313" key="9">
    <source>
        <dbReference type="Proteomes" id="UP000014978"/>
    </source>
</evidence>
<dbReference type="InParanoid" id="S7XL89"/>
<dbReference type="EMBL" id="ATCN01000094">
    <property type="protein sequence ID" value="EPR79829.1"/>
    <property type="molecule type" value="Genomic_DNA"/>
</dbReference>
<dbReference type="SUPFAM" id="SSF57716">
    <property type="entry name" value="Glucocorticoid receptor-like (DNA-binding domain)"/>
    <property type="match status" value="1"/>
</dbReference>
<dbReference type="GO" id="GO:0008270">
    <property type="term" value="F:zinc ion binding"/>
    <property type="evidence" value="ECO:0007669"/>
    <property type="project" value="UniProtKB-KW"/>
</dbReference>
<accession>S7XL89</accession>
<keyword evidence="3 6" id="KW-0863">Zinc-finger</keyword>
<dbReference type="GO" id="GO:0045944">
    <property type="term" value="P:positive regulation of transcription by RNA polymerase II"/>
    <property type="evidence" value="ECO:0007669"/>
    <property type="project" value="TreeGrafter"/>
</dbReference>